<dbReference type="Gene3D" id="3.40.50.300">
    <property type="entry name" value="P-loop containing nucleotide triphosphate hydrolases"/>
    <property type="match status" value="1"/>
</dbReference>
<evidence type="ECO:0000256" key="2">
    <source>
        <dbReference type="ARBA" id="ARBA00022801"/>
    </source>
</evidence>
<dbReference type="InterPro" id="IPR038718">
    <property type="entry name" value="SNF2-like_sf"/>
</dbReference>
<keyword evidence="4" id="KW-0067">ATP-binding</keyword>
<evidence type="ECO:0000256" key="5">
    <source>
        <dbReference type="SAM" id="MobiDB-lite"/>
    </source>
</evidence>
<dbReference type="GO" id="GO:0004386">
    <property type="term" value="F:helicase activity"/>
    <property type="evidence" value="ECO:0007669"/>
    <property type="project" value="UniProtKB-KW"/>
</dbReference>
<organism evidence="8 9">
    <name type="scientific">Streptomyces neyagawaensis</name>
    <dbReference type="NCBI Taxonomy" id="42238"/>
    <lineage>
        <taxon>Bacteria</taxon>
        <taxon>Bacillati</taxon>
        <taxon>Actinomycetota</taxon>
        <taxon>Actinomycetes</taxon>
        <taxon>Kitasatosporales</taxon>
        <taxon>Streptomycetaceae</taxon>
        <taxon>Streptomyces</taxon>
    </lineage>
</organism>
<evidence type="ECO:0000256" key="3">
    <source>
        <dbReference type="ARBA" id="ARBA00022806"/>
    </source>
</evidence>
<keyword evidence="1" id="KW-0547">Nucleotide-binding</keyword>
<dbReference type="InterPro" id="IPR014001">
    <property type="entry name" value="Helicase_ATP-bd"/>
</dbReference>
<dbReference type="PANTHER" id="PTHR45766:SF6">
    <property type="entry name" value="SWI_SNF-RELATED MATRIX-ASSOCIATED ACTIN-DEPENDENT REGULATOR OF CHROMATIN SUBFAMILY A-LIKE PROTEIN 1"/>
    <property type="match status" value="1"/>
</dbReference>
<dbReference type="InterPro" id="IPR000330">
    <property type="entry name" value="SNF2_N"/>
</dbReference>
<evidence type="ECO:0000259" key="6">
    <source>
        <dbReference type="PROSITE" id="PS51192"/>
    </source>
</evidence>
<dbReference type="Proteomes" id="UP001551189">
    <property type="component" value="Unassembled WGS sequence"/>
</dbReference>
<dbReference type="SMART" id="SM00487">
    <property type="entry name" value="DEXDc"/>
    <property type="match status" value="1"/>
</dbReference>
<sequence>MSLFDPQKLIAGARLRLPGHTEPVTVIQVQPGAYWEFLVKGDVGDYRSVSLPEDELPGIEVVDAGGERPYDSDARVFRLGVEARRIRTRFQNDMGALSVSSIEPLPHQLEAVYGRFLEEPQLRFLLADDPGAGKTIMTGLYIKELQLRGAADRVLIVAPANLGFQWQRELDERFRIAARRITRDTLDADPMANPWESDGVFIVSRDLLKTETVLASFAAAQRPWDLAVLDEAHGYTLKVNKRGAIDHRTGRYKAAERVARHAERLLLLTATPHSGREESLWGLMRLLDRDAYGDRCPDRVEIMPHHYSRTTKEQMVDLRGRPLFRPRVAHTVAYTLDGAELDLYNRVSQFITQGLAEIRRERTDGGRASVSGFALTTMQRRLASSVRAICRTLQRRVERLERELEQPTATATDVGSTLLDKNTNGDRPEDERWALEEQALDQLSLFRDPEEIEAELGLLRPLLAQAEETALLGGEIKLQELWKILDQYGVGDDASKKLLVFTEHKDTLDFLVRELSPHFDVAVIHGGLRPAERVQAERDFREHAQIMIATEAAGEGINLQFCHLMVNYDIPWNPNRLEQRMGRVHRIGQTENVHIFNLVAANTKEGHVLATVLGKIETMRQNEALGDQVFDVIGEILSGYRLPELLEAVVSGERTSEDAAAQFGSEDGGFDEQLIARMRELSEKALVTGHIDWRIQRQETTRAEERRLPPEHLKRFFLDAVDHLHGQARERLDHASIRVTRTPDILIARDRDLGTLRQLQPTYERVTFDKSVAVQRLAQDAESGAPRAELCGPGHPLFEAILDLVIEQTASSLQRGAVFHDPGLSAPALLHILEGEVTDGHRSTVHRSMASVIEAAGEFLPTSGALYDLLPGRPAQPTGEGLAPARPESQLITWARANVYEARLREVRERRARTADIQEEFLTTSFRTLLARYDAELLDLDEELEEGRAGAEGRHRKTELIRRTVLERRDRRIADTARTRQVDRGPVTVLAQAVLLPPPASSSPVDVWAEHAANGRGLSDPEIERIAVQVSMDHEYAHGSEDLRSVEADNLGFDLVSQRAETTRYIEVKGRAGVGSVELTWSEYIAAGKFGPAYWLYVVLDCATDHPRLYRIQDPAVALAGKFRPTHEVRYSVAPGPVIEAAQAVGGDTQ</sequence>
<accession>A0ABV3B5U8</accession>
<dbReference type="CDD" id="cd18011">
    <property type="entry name" value="DEXDc_RapA"/>
    <property type="match status" value="1"/>
</dbReference>
<feature type="domain" description="Helicase ATP-binding" evidence="6">
    <location>
        <begin position="115"/>
        <end position="290"/>
    </location>
</feature>
<dbReference type="InterPro" id="IPR057342">
    <property type="entry name" value="DEXDc_RapA"/>
</dbReference>
<evidence type="ECO:0000256" key="1">
    <source>
        <dbReference type="ARBA" id="ARBA00022741"/>
    </source>
</evidence>
<keyword evidence="3 8" id="KW-0347">Helicase</keyword>
<dbReference type="Pfam" id="PF00271">
    <property type="entry name" value="Helicase_C"/>
    <property type="match status" value="1"/>
</dbReference>
<dbReference type="PANTHER" id="PTHR45766">
    <property type="entry name" value="DNA ANNEALING HELICASE AND ENDONUCLEASE ZRANB3 FAMILY MEMBER"/>
    <property type="match status" value="1"/>
</dbReference>
<protein>
    <submittedName>
        <fullName evidence="8">Helicase-related protein</fullName>
    </submittedName>
</protein>
<name>A0ABV3B5U8_9ACTN</name>
<dbReference type="SMART" id="SM00490">
    <property type="entry name" value="HELICc"/>
    <property type="match status" value="1"/>
</dbReference>
<dbReference type="Gene3D" id="3.40.50.10810">
    <property type="entry name" value="Tandem AAA-ATPase domain"/>
    <property type="match status" value="1"/>
</dbReference>
<comment type="caution">
    <text evidence="8">The sequence shown here is derived from an EMBL/GenBank/DDBJ whole genome shotgun (WGS) entry which is preliminary data.</text>
</comment>
<reference evidence="8 9" key="1">
    <citation type="submission" date="2024-06" db="EMBL/GenBank/DDBJ databases">
        <title>The Natural Products Discovery Center: Release of the First 8490 Sequenced Strains for Exploring Actinobacteria Biosynthetic Diversity.</title>
        <authorList>
            <person name="Kalkreuter E."/>
            <person name="Kautsar S.A."/>
            <person name="Yang D."/>
            <person name="Bader C.D."/>
            <person name="Teijaro C.N."/>
            <person name="Fluegel L."/>
            <person name="Davis C.M."/>
            <person name="Simpson J.R."/>
            <person name="Lauterbach L."/>
            <person name="Steele A.D."/>
            <person name="Gui C."/>
            <person name="Meng S."/>
            <person name="Li G."/>
            <person name="Viehrig K."/>
            <person name="Ye F."/>
            <person name="Su P."/>
            <person name="Kiefer A.F."/>
            <person name="Nichols A."/>
            <person name="Cepeda A.J."/>
            <person name="Yan W."/>
            <person name="Fan B."/>
            <person name="Jiang Y."/>
            <person name="Adhikari A."/>
            <person name="Zheng C.-J."/>
            <person name="Schuster L."/>
            <person name="Cowan T.M."/>
            <person name="Smanski M.J."/>
            <person name="Chevrette M.G."/>
            <person name="De Carvalho L.P.S."/>
            <person name="Shen B."/>
        </authorList>
    </citation>
    <scope>NUCLEOTIDE SEQUENCE [LARGE SCALE GENOMIC DNA]</scope>
    <source>
        <strain evidence="8 9">NPDC046851</strain>
    </source>
</reference>
<evidence type="ECO:0000259" key="7">
    <source>
        <dbReference type="PROSITE" id="PS51194"/>
    </source>
</evidence>
<dbReference type="InterPro" id="IPR024975">
    <property type="entry name" value="NOV_C"/>
</dbReference>
<dbReference type="Pfam" id="PF00176">
    <property type="entry name" value="SNF2-rel_dom"/>
    <property type="match status" value="1"/>
</dbReference>
<dbReference type="CDD" id="cd18793">
    <property type="entry name" value="SF2_C_SNF"/>
    <property type="match status" value="1"/>
</dbReference>
<evidence type="ECO:0000313" key="8">
    <source>
        <dbReference type="EMBL" id="MEU6804824.1"/>
    </source>
</evidence>
<keyword evidence="9" id="KW-1185">Reference proteome</keyword>
<evidence type="ECO:0000313" key="9">
    <source>
        <dbReference type="Proteomes" id="UP001551189"/>
    </source>
</evidence>
<dbReference type="PROSITE" id="PS51192">
    <property type="entry name" value="HELICASE_ATP_BIND_1"/>
    <property type="match status" value="1"/>
</dbReference>
<dbReference type="Pfam" id="PF13020">
    <property type="entry name" value="NOV_C"/>
    <property type="match status" value="1"/>
</dbReference>
<dbReference type="PROSITE" id="PS51194">
    <property type="entry name" value="HELICASE_CTER"/>
    <property type="match status" value="1"/>
</dbReference>
<feature type="compositionally biased region" description="Polar residues" evidence="5">
    <location>
        <begin position="407"/>
        <end position="422"/>
    </location>
</feature>
<feature type="region of interest" description="Disordered" evidence="5">
    <location>
        <begin position="404"/>
        <end position="430"/>
    </location>
</feature>
<dbReference type="RefSeq" id="WP_359698725.1">
    <property type="nucleotide sequence ID" value="NZ_JBEYXT010000163.1"/>
</dbReference>
<dbReference type="InterPro" id="IPR027417">
    <property type="entry name" value="P-loop_NTPase"/>
</dbReference>
<dbReference type="SUPFAM" id="SSF52540">
    <property type="entry name" value="P-loop containing nucleoside triphosphate hydrolases"/>
    <property type="match status" value="2"/>
</dbReference>
<keyword evidence="2" id="KW-0378">Hydrolase</keyword>
<dbReference type="InterPro" id="IPR049730">
    <property type="entry name" value="SNF2/RAD54-like_C"/>
</dbReference>
<feature type="domain" description="Helicase C-terminal" evidence="7">
    <location>
        <begin position="484"/>
        <end position="637"/>
    </location>
</feature>
<proteinExistence type="predicted"/>
<evidence type="ECO:0000256" key="4">
    <source>
        <dbReference type="ARBA" id="ARBA00022840"/>
    </source>
</evidence>
<dbReference type="EMBL" id="JBEYXT010000163">
    <property type="protein sequence ID" value="MEU6804824.1"/>
    <property type="molecule type" value="Genomic_DNA"/>
</dbReference>
<gene>
    <name evidence="8" type="ORF">ABZ931_28020</name>
</gene>
<dbReference type="InterPro" id="IPR001650">
    <property type="entry name" value="Helicase_C-like"/>
</dbReference>